<dbReference type="AlphaFoldDB" id="A0A1H1S6R7"/>
<dbReference type="Pfam" id="PF00011">
    <property type="entry name" value="HSP20"/>
    <property type="match status" value="1"/>
</dbReference>
<dbReference type="Gene3D" id="2.60.40.790">
    <property type="match status" value="1"/>
</dbReference>
<comment type="similarity">
    <text evidence="1 2">Belongs to the small heat shock protein (HSP20) family.</text>
</comment>
<dbReference type="Proteomes" id="UP000198983">
    <property type="component" value="Chromosome I"/>
</dbReference>
<reference evidence="4 5" key="1">
    <citation type="submission" date="2016-10" db="EMBL/GenBank/DDBJ databases">
        <authorList>
            <person name="de Groot N.N."/>
        </authorList>
    </citation>
    <scope>NUCLEOTIDE SEQUENCE [LARGE SCALE GENOMIC DNA]</scope>
    <source>
        <strain evidence="4 5">DSM 22024</strain>
    </source>
</reference>
<accession>A0A1H1S6R7</accession>
<dbReference type="InterPro" id="IPR031107">
    <property type="entry name" value="Small_HSP"/>
</dbReference>
<organism evidence="4 5">
    <name type="scientific">Actinopolymorpha singaporensis</name>
    <dbReference type="NCBI Taxonomy" id="117157"/>
    <lineage>
        <taxon>Bacteria</taxon>
        <taxon>Bacillati</taxon>
        <taxon>Actinomycetota</taxon>
        <taxon>Actinomycetes</taxon>
        <taxon>Propionibacteriales</taxon>
        <taxon>Actinopolymorphaceae</taxon>
        <taxon>Actinopolymorpha</taxon>
    </lineage>
</organism>
<dbReference type="PROSITE" id="PS01031">
    <property type="entry name" value="SHSP"/>
    <property type="match status" value="1"/>
</dbReference>
<evidence type="ECO:0000256" key="1">
    <source>
        <dbReference type="PROSITE-ProRule" id="PRU00285"/>
    </source>
</evidence>
<dbReference type="RefSeq" id="WP_092653728.1">
    <property type="nucleotide sequence ID" value="NZ_LT629732.1"/>
</dbReference>
<dbReference type="CDD" id="cd06464">
    <property type="entry name" value="ACD_sHsps-like"/>
    <property type="match status" value="1"/>
</dbReference>
<evidence type="ECO:0000259" key="3">
    <source>
        <dbReference type="PROSITE" id="PS01031"/>
    </source>
</evidence>
<evidence type="ECO:0000313" key="5">
    <source>
        <dbReference type="Proteomes" id="UP000198983"/>
    </source>
</evidence>
<dbReference type="InterPro" id="IPR002068">
    <property type="entry name" value="A-crystallin/Hsp20_dom"/>
</dbReference>
<keyword evidence="5" id="KW-1185">Reference proteome</keyword>
<dbReference type="SUPFAM" id="SSF49764">
    <property type="entry name" value="HSP20-like chaperones"/>
    <property type="match status" value="1"/>
</dbReference>
<evidence type="ECO:0000256" key="2">
    <source>
        <dbReference type="RuleBase" id="RU003616"/>
    </source>
</evidence>
<dbReference type="STRING" id="117157.SAMN04489717_2688"/>
<sequence>MLMRTDPFREFDRLSQQLLSSAARPTAVPIDAYRKGDTFYVHFDLPGVRVEDVDLTVERNVLTVRAERRAPRDDEVEMLVAERPQGTFTRQLFLGDTLDTDRMEADYEAGVLTVKLPVAEQAKPRKVQISGASERQKISA</sequence>
<gene>
    <name evidence="4" type="ORF">SAMN04489717_2688</name>
</gene>
<proteinExistence type="inferred from homology"/>
<protein>
    <submittedName>
        <fullName evidence="4">HSP20 family protein</fullName>
    </submittedName>
</protein>
<name>A0A1H1S6R7_9ACTN</name>
<dbReference type="EMBL" id="LT629732">
    <property type="protein sequence ID" value="SDS43621.1"/>
    <property type="molecule type" value="Genomic_DNA"/>
</dbReference>
<dbReference type="InterPro" id="IPR008978">
    <property type="entry name" value="HSP20-like_chaperone"/>
</dbReference>
<dbReference type="PANTHER" id="PTHR11527">
    <property type="entry name" value="HEAT-SHOCK PROTEIN 20 FAMILY MEMBER"/>
    <property type="match status" value="1"/>
</dbReference>
<feature type="domain" description="SHSP" evidence="3">
    <location>
        <begin position="21"/>
        <end position="132"/>
    </location>
</feature>
<dbReference type="OrthoDB" id="5242916at2"/>
<evidence type="ECO:0000313" key="4">
    <source>
        <dbReference type="EMBL" id="SDS43621.1"/>
    </source>
</evidence>